<dbReference type="EMBL" id="CP007155">
    <property type="protein sequence ID" value="AHH98287.1"/>
    <property type="molecule type" value="Genomic_DNA"/>
</dbReference>
<gene>
    <name evidence="1" type="ORF">KALB_4925</name>
</gene>
<organism evidence="1 2">
    <name type="scientific">Kutzneria albida DSM 43870</name>
    <dbReference type="NCBI Taxonomy" id="1449976"/>
    <lineage>
        <taxon>Bacteria</taxon>
        <taxon>Bacillati</taxon>
        <taxon>Actinomycetota</taxon>
        <taxon>Actinomycetes</taxon>
        <taxon>Pseudonocardiales</taxon>
        <taxon>Pseudonocardiaceae</taxon>
        <taxon>Kutzneria</taxon>
    </lineage>
</organism>
<dbReference type="STRING" id="1449976.KALB_4925"/>
<protein>
    <submittedName>
        <fullName evidence="1">Uncharacterized protein</fullName>
    </submittedName>
</protein>
<dbReference type="Proteomes" id="UP000019225">
    <property type="component" value="Chromosome"/>
</dbReference>
<keyword evidence="2" id="KW-1185">Reference proteome</keyword>
<proteinExistence type="predicted"/>
<dbReference type="KEGG" id="kal:KALB_4925"/>
<dbReference type="HOGENOM" id="CLU_1364733_0_0_11"/>
<evidence type="ECO:0000313" key="1">
    <source>
        <dbReference type="EMBL" id="AHH98287.1"/>
    </source>
</evidence>
<reference evidence="1 2" key="1">
    <citation type="journal article" date="2014" name="BMC Genomics">
        <title>Complete genome sequence of producer of the glycopeptide antibiotic Aculeximycin Kutzneria albida DSM 43870T, a representative of minor genus of Pseudonocardiaceae.</title>
        <authorList>
            <person name="Rebets Y."/>
            <person name="Tokovenko B."/>
            <person name="Lushchyk I."/>
            <person name="Ruckert C."/>
            <person name="Zaburannyi N."/>
            <person name="Bechthold A."/>
            <person name="Kalinowski J."/>
            <person name="Luzhetskyy A."/>
        </authorList>
    </citation>
    <scope>NUCLEOTIDE SEQUENCE [LARGE SCALE GENOMIC DNA]</scope>
    <source>
        <strain evidence="1">DSM 43870</strain>
    </source>
</reference>
<accession>W5WBN4</accession>
<sequence length="200" mass="20813">MFLPDQWANARKVAALCGETLTHPGQLKAFFASAATGGGVLATSLATLAKKLEECDVDKSVLSHVNAALGAAWAFEKDLMEAASRSGTHYRSIPKFRATAAAIPDLSGWADGSEVLADPQIDHPSELGVWLTTASEKGSLLAHALGRLDSRLTSAGVAPAIVNCVGRAQDDAANLGNALTEAGKQADALYGQIPDFRKVS</sequence>
<name>W5WBN4_9PSEU</name>
<dbReference type="RefSeq" id="WP_025358307.1">
    <property type="nucleotide sequence ID" value="NZ_CP007155.1"/>
</dbReference>
<evidence type="ECO:0000313" key="2">
    <source>
        <dbReference type="Proteomes" id="UP000019225"/>
    </source>
</evidence>
<dbReference type="AlphaFoldDB" id="W5WBN4"/>